<reference evidence="3 4" key="1">
    <citation type="submission" date="2021-01" db="EMBL/GenBank/DDBJ databases">
        <title>Genomic Encyclopedia of Type Strains, Phase IV (KMG-IV): sequencing the most valuable type-strain genomes for metagenomic binning, comparative biology and taxonomic classification.</title>
        <authorList>
            <person name="Goeker M."/>
        </authorList>
    </citation>
    <scope>NUCLEOTIDE SEQUENCE [LARGE SCALE GENOMIC DNA]</scope>
    <source>
        <strain evidence="3 4">DSM 28236</strain>
    </source>
</reference>
<dbReference type="SUPFAM" id="SSF51445">
    <property type="entry name" value="(Trans)glycosidases"/>
    <property type="match status" value="1"/>
</dbReference>
<gene>
    <name evidence="3" type="ORF">JOD45_002194</name>
</gene>
<accession>A0ABS2Q115</accession>
<dbReference type="InterPro" id="IPR029000">
    <property type="entry name" value="Cyclophilin-like_dom_sf"/>
</dbReference>
<dbReference type="SUPFAM" id="SSF50891">
    <property type="entry name" value="Cyclophilin-like"/>
    <property type="match status" value="1"/>
</dbReference>
<dbReference type="PANTHER" id="PTHR38435:SF2">
    <property type="entry name" value="DUF871 DOMAIN-CONTAINING PROTEIN"/>
    <property type="match status" value="1"/>
</dbReference>
<dbReference type="Pfam" id="PF19200">
    <property type="entry name" value="MupG_N"/>
    <property type="match status" value="1"/>
</dbReference>
<dbReference type="Gene3D" id="3.20.20.70">
    <property type="entry name" value="Aldolase class I"/>
    <property type="match status" value="1"/>
</dbReference>
<dbReference type="RefSeq" id="WP_205003872.1">
    <property type="nucleotide sequence ID" value="NZ_JAFBER010000014.1"/>
</dbReference>
<evidence type="ECO:0000259" key="1">
    <source>
        <dbReference type="Pfam" id="PF05913"/>
    </source>
</evidence>
<dbReference type="EMBL" id="JAFBER010000014">
    <property type="protein sequence ID" value="MBM7645969.1"/>
    <property type="molecule type" value="Genomic_DNA"/>
</dbReference>
<organism evidence="3 4">
    <name type="scientific">Scopulibacillus daqui</name>
    <dbReference type="NCBI Taxonomy" id="1469162"/>
    <lineage>
        <taxon>Bacteria</taxon>
        <taxon>Bacillati</taxon>
        <taxon>Bacillota</taxon>
        <taxon>Bacilli</taxon>
        <taxon>Bacillales</taxon>
        <taxon>Sporolactobacillaceae</taxon>
        <taxon>Scopulibacillus</taxon>
    </lineage>
</organism>
<dbReference type="InterPro" id="IPR043894">
    <property type="entry name" value="MupG_C"/>
</dbReference>
<keyword evidence="4" id="KW-1185">Reference proteome</keyword>
<dbReference type="InterPro" id="IPR013785">
    <property type="entry name" value="Aldolase_TIM"/>
</dbReference>
<protein>
    <recommendedName>
        <fullName evidence="5">Outer surface protein</fullName>
    </recommendedName>
</protein>
<feature type="domain" description="6-phospho-N-acetylmuramidase N-terminal" evidence="2">
    <location>
        <begin position="2"/>
        <end position="232"/>
    </location>
</feature>
<name>A0ABS2Q115_9BACL</name>
<evidence type="ECO:0008006" key="5">
    <source>
        <dbReference type="Google" id="ProtNLM"/>
    </source>
</evidence>
<dbReference type="PANTHER" id="PTHR38435">
    <property type="match status" value="1"/>
</dbReference>
<feature type="domain" description="6-phospho-N-acetylmuramidase C-terminal" evidence="1">
    <location>
        <begin position="250"/>
        <end position="353"/>
    </location>
</feature>
<dbReference type="InterPro" id="IPR008589">
    <property type="entry name" value="MupG"/>
</dbReference>
<dbReference type="Pfam" id="PF05913">
    <property type="entry name" value="MupG_C"/>
    <property type="match status" value="1"/>
</dbReference>
<evidence type="ECO:0000313" key="3">
    <source>
        <dbReference type="EMBL" id="MBM7645969.1"/>
    </source>
</evidence>
<dbReference type="Gene3D" id="2.40.100.10">
    <property type="entry name" value="Cyclophilin-like"/>
    <property type="match status" value="1"/>
</dbReference>
<evidence type="ECO:0000313" key="4">
    <source>
        <dbReference type="Proteomes" id="UP000808914"/>
    </source>
</evidence>
<dbReference type="Proteomes" id="UP000808914">
    <property type="component" value="Unassembled WGS sequence"/>
</dbReference>
<proteinExistence type="predicted"/>
<evidence type="ECO:0000259" key="2">
    <source>
        <dbReference type="Pfam" id="PF19200"/>
    </source>
</evidence>
<dbReference type="InterPro" id="IPR043797">
    <property type="entry name" value="MupG_N"/>
</dbReference>
<comment type="caution">
    <text evidence="3">The sequence shown here is derived from an EMBL/GenBank/DDBJ whole genome shotgun (WGS) entry which is preliminary data.</text>
</comment>
<sequence length="359" mass="40644">MLGISIYLNNKLSASVENFIKAAKQHGFEAIFTSLHIPEDDPSQYREQLQTLGQLSKEHGMILMADISPKSMAYLGLSFTTACKLANWGVDGIRIDYGIDEQTVIRLSQQMRIALNASTITEPKLDQLAQNGLNTDNTEAWHNFYPRPETGLGKAFLIEKNQLFHRYGLQTMAFIPGDQSLRGPLFHGLPTLEKHRTISPFAAYLELVQSCGVDKVHVGDPYLSQDALIQFANWQKDRTVTLRAWPYLEKELRKTVLTHHTNRLDPARDCLRSAESRTYAIQNDIKYHPYHITVRPRGAVTIDNRLYGRYAGELQITLTDLPKDGKVNVIGQIIDEDLPLLEAIEPGGKFKIKWIETSI</sequence>
<dbReference type="InterPro" id="IPR017853">
    <property type="entry name" value="GH"/>
</dbReference>